<evidence type="ECO:0008006" key="3">
    <source>
        <dbReference type="Google" id="ProtNLM"/>
    </source>
</evidence>
<dbReference type="EMBL" id="CP029843">
    <property type="protein sequence ID" value="AWV06994.1"/>
    <property type="molecule type" value="Genomic_DNA"/>
</dbReference>
<dbReference type="KEGG" id="lmb:C9I47_1290"/>
<accession>A0A2U9T7R9</accession>
<proteinExistence type="predicted"/>
<gene>
    <name evidence="1" type="ORF">C9I47_1290</name>
</gene>
<evidence type="ECO:0000313" key="1">
    <source>
        <dbReference type="EMBL" id="AWV06994.1"/>
    </source>
</evidence>
<sequence>MARALVLKAERIDTAVATLEGVRVRVDWPPRADAGELEVRARRVFAPELGYRFEAVSWRCALRRDDNDGWRCEGRVDSRGHASAHLSLALDTVSTDAELAQADARLTLRRNAASPDITDIDLRRVPVAWVQALVSRAWPDGRLGGGVIDAGLRIDAPADRPLRVSGPLQLAALSLDTADGSIAAEGVRARVDLDARFGAAPRIEAGGHLDGGELLFGTTYIALGRRRAALELVAEQDADGGWRLPHWRWDDGGVVQAQGSADVAGDASLRGLHARFRSDDLRRFGEAYLSGWLGMAGLAELQLAGRAEGEVTIDDGALAEASVALAGNDGEGAAIDDPKGRFAFAGLRGDIRYSAAAEVGSELRWNGGELYGLHFGAARLPFLSSEGALRMPATSMPMLGGEVRFDHLQIRPPTAGQGLDVRFGLGLDSLDIGQLSAALEWPAFTGALSGRIPMARYADDRLDFEGGLDMQLFEGRVAVSELSMERPFGVAPTLTADIAMDGLDLEALTGVFGFGSITGRLHGRIDGLRLVDWAPVAFDAELHTEKTRGVRQRISQRAVQDLSSVGDASFVTSLQGQLIGLFDDFGYARIGIACRLADEVCEMDGLGSAGRGFIVVQGSGIPRLSVVGYNRRVHWPTLVERLGAIGSGDVAPVVE</sequence>
<name>A0A2U9T7R9_9GAMM</name>
<protein>
    <recommendedName>
        <fullName evidence="3">Dicarboxylate transport domain-containing protein</fullName>
    </recommendedName>
</protein>
<dbReference type="AlphaFoldDB" id="A0A2U9T7R9"/>
<organism evidence="1 2">
    <name type="scientific">Marilutibacter maris</name>
    <dbReference type="NCBI Taxonomy" id="1605891"/>
    <lineage>
        <taxon>Bacteria</taxon>
        <taxon>Pseudomonadati</taxon>
        <taxon>Pseudomonadota</taxon>
        <taxon>Gammaproteobacteria</taxon>
        <taxon>Lysobacterales</taxon>
        <taxon>Lysobacteraceae</taxon>
        <taxon>Marilutibacter</taxon>
    </lineage>
</organism>
<dbReference type="Proteomes" id="UP000249447">
    <property type="component" value="Chromosome"/>
</dbReference>
<reference evidence="1 2" key="1">
    <citation type="submission" date="2018-05" db="EMBL/GenBank/DDBJ databases">
        <title>The complete genome of Lysobacter maris HZ9B, a marine bacterium antagonistic against terrestrial plant pathogens.</title>
        <authorList>
            <person name="Zhang X.-Q."/>
        </authorList>
    </citation>
    <scope>NUCLEOTIDE SEQUENCE [LARGE SCALE GENOMIC DNA]</scope>
    <source>
        <strain evidence="1 2">HZ9B</strain>
    </source>
</reference>
<evidence type="ECO:0000313" key="2">
    <source>
        <dbReference type="Proteomes" id="UP000249447"/>
    </source>
</evidence>
<keyword evidence="2" id="KW-1185">Reference proteome</keyword>